<dbReference type="Proteomes" id="UP001281147">
    <property type="component" value="Unassembled WGS sequence"/>
</dbReference>
<comment type="caution">
    <text evidence="1">The sequence shown here is derived from an EMBL/GenBank/DDBJ whole genome shotgun (WGS) entry which is preliminary data.</text>
</comment>
<keyword evidence="2" id="KW-1185">Reference proteome</keyword>
<proteinExistence type="predicted"/>
<evidence type="ECO:0000313" key="1">
    <source>
        <dbReference type="EMBL" id="KAK3684567.1"/>
    </source>
</evidence>
<organism evidence="1 2">
    <name type="scientific">Vermiconidia calcicola</name>
    <dbReference type="NCBI Taxonomy" id="1690605"/>
    <lineage>
        <taxon>Eukaryota</taxon>
        <taxon>Fungi</taxon>
        <taxon>Dikarya</taxon>
        <taxon>Ascomycota</taxon>
        <taxon>Pezizomycotina</taxon>
        <taxon>Dothideomycetes</taxon>
        <taxon>Dothideomycetidae</taxon>
        <taxon>Mycosphaerellales</taxon>
        <taxon>Extremaceae</taxon>
        <taxon>Vermiconidia</taxon>
    </lineage>
</organism>
<gene>
    <name evidence="1" type="ORF">LTR37_020170</name>
</gene>
<name>A0ACC3MD96_9PEZI</name>
<accession>A0ACC3MD96</accession>
<protein>
    <submittedName>
        <fullName evidence="1">Uncharacterized protein</fullName>
    </submittedName>
</protein>
<sequence length="235" mass="25278">MAQAPTIDRLLNLVPDSPSSVLTHISNHPELASQQDAHGYSLLHAATSYGHLDLLNTLIRDHHVDPNMVDEDGETCLFNAESVEFAKQLIELGVQLDVQNNDSQTAAEKLDDEDEQPEVAAYLKQSAEQSSGNDHTAGSTGSTVNGNATITNGETNGIHPPPPLPGGVQVNVGTMHPNEVGGEPDPEFRRRIEELAARQDFEGEEGQRQLRDLISAAVTGLNEEGQGPASRRRLG</sequence>
<dbReference type="EMBL" id="JAUTXU010000338">
    <property type="protein sequence ID" value="KAK3684567.1"/>
    <property type="molecule type" value="Genomic_DNA"/>
</dbReference>
<reference evidence="1" key="1">
    <citation type="submission" date="2023-07" db="EMBL/GenBank/DDBJ databases">
        <title>Black Yeasts Isolated from many extreme environments.</title>
        <authorList>
            <person name="Coleine C."/>
            <person name="Stajich J.E."/>
            <person name="Selbmann L."/>
        </authorList>
    </citation>
    <scope>NUCLEOTIDE SEQUENCE</scope>
    <source>
        <strain evidence="1">CCFEE 5714</strain>
    </source>
</reference>
<evidence type="ECO:0000313" key="2">
    <source>
        <dbReference type="Proteomes" id="UP001281147"/>
    </source>
</evidence>